<reference evidence="1" key="1">
    <citation type="journal article" date="2014" name="Front. Microbiol.">
        <title>High frequency of phylogenetically diverse reductive dehalogenase-homologous genes in deep subseafloor sedimentary metagenomes.</title>
        <authorList>
            <person name="Kawai M."/>
            <person name="Futagami T."/>
            <person name="Toyoda A."/>
            <person name="Takaki Y."/>
            <person name="Nishi S."/>
            <person name="Hori S."/>
            <person name="Arai W."/>
            <person name="Tsubouchi T."/>
            <person name="Morono Y."/>
            <person name="Uchiyama I."/>
            <person name="Ito T."/>
            <person name="Fujiyama A."/>
            <person name="Inagaki F."/>
            <person name="Takami H."/>
        </authorList>
    </citation>
    <scope>NUCLEOTIDE SEQUENCE</scope>
    <source>
        <strain evidence="1">Expedition CK06-06</strain>
    </source>
</reference>
<name>X0SUP0_9ZZZZ</name>
<sequence length="112" mass="13552">MTCQDGTLFTKLIWEDYRSLRNNYIECKDILENFLIQNEGKYPNIRVVFSDIIQYISYAYMFSDHKNKGYQEQLVYLKRHKAYIWECQDYPEEIIIHMMAIAANMSFSMYSD</sequence>
<dbReference type="EMBL" id="BARS01005850">
    <property type="protein sequence ID" value="GAF79642.1"/>
    <property type="molecule type" value="Genomic_DNA"/>
</dbReference>
<evidence type="ECO:0000313" key="1">
    <source>
        <dbReference type="EMBL" id="GAF79642.1"/>
    </source>
</evidence>
<proteinExistence type="predicted"/>
<protein>
    <submittedName>
        <fullName evidence="1">Uncharacterized protein</fullName>
    </submittedName>
</protein>
<dbReference type="AlphaFoldDB" id="X0SUP0"/>
<comment type="caution">
    <text evidence="1">The sequence shown here is derived from an EMBL/GenBank/DDBJ whole genome shotgun (WGS) entry which is preliminary data.</text>
</comment>
<organism evidence="1">
    <name type="scientific">marine sediment metagenome</name>
    <dbReference type="NCBI Taxonomy" id="412755"/>
    <lineage>
        <taxon>unclassified sequences</taxon>
        <taxon>metagenomes</taxon>
        <taxon>ecological metagenomes</taxon>
    </lineage>
</organism>
<accession>X0SUP0</accession>
<gene>
    <name evidence="1" type="ORF">S01H1_11473</name>
</gene>